<feature type="domain" description="Ciliogenesis-associated TTC17-interacting protein N-terminal" evidence="1">
    <location>
        <begin position="448"/>
        <end position="614"/>
    </location>
</feature>
<dbReference type="AlphaFoldDB" id="A0AAJ6ZY81"/>
<dbReference type="PANTHER" id="PTHR15505:SF4">
    <property type="entry name" value="RIIA DOMAIN-CONTAINING PROTEIN 1"/>
    <property type="match status" value="1"/>
</dbReference>
<proteinExistence type="predicted"/>
<evidence type="ECO:0000259" key="1">
    <source>
        <dbReference type="Pfam" id="PF21772"/>
    </source>
</evidence>
<accession>A0AAJ6ZY81</accession>
<reference evidence="2" key="1">
    <citation type="submission" date="2025-08" db="UniProtKB">
        <authorList>
            <consortium name="RefSeq"/>
        </authorList>
    </citation>
    <scope>IDENTIFICATION</scope>
</reference>
<dbReference type="KEGG" id="pxu:106127868"/>
<dbReference type="GeneID" id="106127868"/>
<evidence type="ECO:0000313" key="2">
    <source>
        <dbReference type="RefSeq" id="XP_013181609.1"/>
    </source>
</evidence>
<gene>
    <name evidence="2" type="primary">LOC106127868</name>
</gene>
<name>A0AAJ6ZY81_PAPXU</name>
<sequence>MSIKSEISLIQLSKQIPFNIDDALKQQLCFGETLIISCGHIEGKSYDILSDSECSTSETSVSEETDKVRYIKPLEPKEEVEEKASKHSSDEDNDFHFYFFPDCSKPVPSRDSKSSLIIKDGMPHINRRNVHQDNCSCEVDPKGRCKCMVEIPCLCGAEEKSECVCAALENICVCNETKPDIKCSCKNAEICTCMEDKCRLICTCDKIDKPCICNRDKFPRPTCICKHKPVTYDYSVPSEIPGESVIEESTKTTKSSCDCQKSKPSEPGVEEEISCVCDRKAQGKSGLSCSSTCQNPQDCSCNRNLDDTCACFPDTKICKCGNPENCKCFHICECTPPCICDIESKKQIECTCIKSGGGVDQGEVKKLKKVRAGKHGYRWCHDVDPRHTYFDYAYGRHDKIVHKEVEEPKVVITDMKGQKETGSDDSEKPNIPSYRRKTKKLSLDCCSAVGGITINVETLGEDKGKFLVQVVSHSSREAAKTGSKIVSIVDCKLHTLEENRTEYIQSRDKFKEKRNYMAICESGYYNKVTRICGDRHLIKRFYHTFEEAHNFLLEGANIVLMRYVGLTRYKGCIKTDTVLIGGVVCESIYVCLGVSNAIVNSKPFFVVKVERHIIEPSGYVHQTLLVLSLRGYIVSQEWANNSYILHINPLLRIVPEKDEIERHEPLRETWRTDLQLLSDYLDFKSTRTSEGGRYVSENGELTGTIRDYLQAVLLLRPSDTLHFTRHYFGAALSALDLPHNEFFDSSNKHVRYFFFED</sequence>
<dbReference type="InterPro" id="IPR048777">
    <property type="entry name" value="CATIP_N"/>
</dbReference>
<organism evidence="2">
    <name type="scientific">Papilio xuthus</name>
    <name type="common">Asian swallowtail butterfly</name>
    <dbReference type="NCBI Taxonomy" id="66420"/>
    <lineage>
        <taxon>Eukaryota</taxon>
        <taxon>Metazoa</taxon>
        <taxon>Ecdysozoa</taxon>
        <taxon>Arthropoda</taxon>
        <taxon>Hexapoda</taxon>
        <taxon>Insecta</taxon>
        <taxon>Pterygota</taxon>
        <taxon>Neoptera</taxon>
        <taxon>Endopterygota</taxon>
        <taxon>Lepidoptera</taxon>
        <taxon>Glossata</taxon>
        <taxon>Ditrysia</taxon>
        <taxon>Papilionoidea</taxon>
        <taxon>Papilionidae</taxon>
        <taxon>Papilioninae</taxon>
        <taxon>Papilio</taxon>
    </lineage>
</organism>
<dbReference type="RefSeq" id="XP_013181609.1">
    <property type="nucleotide sequence ID" value="XM_013326155.1"/>
</dbReference>
<dbReference type="PANTHER" id="PTHR15505">
    <property type="entry name" value="RIIA DOMAIN-CONTAINING PROTEIN 1"/>
    <property type="match status" value="1"/>
</dbReference>
<dbReference type="Pfam" id="PF21772">
    <property type="entry name" value="CATIP_N"/>
    <property type="match status" value="1"/>
</dbReference>
<dbReference type="Proteomes" id="UP000694872">
    <property type="component" value="Unplaced"/>
</dbReference>
<protein>
    <submittedName>
        <fullName evidence="2">Uncharacterized protein LOC106127868</fullName>
    </submittedName>
</protein>